<evidence type="ECO:0000256" key="5">
    <source>
        <dbReference type="ARBA" id="ARBA00038359"/>
    </source>
</evidence>
<keyword evidence="2 7" id="KW-0812">Transmembrane</keyword>
<dbReference type="PANTHER" id="PTHR33048">
    <property type="entry name" value="PTH11-LIKE INTEGRAL MEMBRANE PROTEIN (AFU_ORTHOLOGUE AFUA_5G11245)"/>
    <property type="match status" value="1"/>
</dbReference>
<accession>A0A086STL4</accession>
<feature type="transmembrane region" description="Helical" evidence="7">
    <location>
        <begin position="12"/>
        <end position="31"/>
    </location>
</feature>
<feature type="compositionally biased region" description="Basic and acidic residues" evidence="6">
    <location>
        <begin position="337"/>
        <end position="354"/>
    </location>
</feature>
<dbReference type="Pfam" id="PF20684">
    <property type="entry name" value="Fung_rhodopsin"/>
    <property type="match status" value="1"/>
</dbReference>
<dbReference type="InterPro" id="IPR052337">
    <property type="entry name" value="SAT4-like"/>
</dbReference>
<feature type="compositionally biased region" description="Polar residues" evidence="6">
    <location>
        <begin position="356"/>
        <end position="366"/>
    </location>
</feature>
<keyword evidence="4 7" id="KW-0472">Membrane</keyword>
<comment type="similarity">
    <text evidence="5">Belongs to the SAT4 family.</text>
</comment>
<evidence type="ECO:0000256" key="7">
    <source>
        <dbReference type="SAM" id="Phobius"/>
    </source>
</evidence>
<feature type="region of interest" description="Disordered" evidence="6">
    <location>
        <begin position="268"/>
        <end position="366"/>
    </location>
</feature>
<feature type="transmembrane region" description="Helical" evidence="7">
    <location>
        <begin position="108"/>
        <end position="129"/>
    </location>
</feature>
<comment type="caution">
    <text evidence="9">The sequence shown here is derived from an EMBL/GenBank/DDBJ whole genome shotgun (WGS) entry which is preliminary data.</text>
</comment>
<feature type="transmembrane region" description="Helical" evidence="7">
    <location>
        <begin position="149"/>
        <end position="177"/>
    </location>
</feature>
<feature type="compositionally biased region" description="Basic and acidic residues" evidence="6">
    <location>
        <begin position="321"/>
        <end position="330"/>
    </location>
</feature>
<dbReference type="InterPro" id="IPR049326">
    <property type="entry name" value="Rhodopsin_dom_fungi"/>
</dbReference>
<dbReference type="OrthoDB" id="3936451at2759"/>
<dbReference type="EMBL" id="JPKY01000205">
    <property type="protein sequence ID" value="KFH40446.1"/>
    <property type="molecule type" value="Genomic_DNA"/>
</dbReference>
<gene>
    <name evidence="9" type="ORF">ACRE_088870</name>
</gene>
<proteinExistence type="inferred from homology"/>
<evidence type="ECO:0000256" key="4">
    <source>
        <dbReference type="ARBA" id="ARBA00023136"/>
    </source>
</evidence>
<evidence type="ECO:0000313" key="9">
    <source>
        <dbReference type="EMBL" id="KFH40446.1"/>
    </source>
</evidence>
<evidence type="ECO:0000313" key="10">
    <source>
        <dbReference type="Proteomes" id="UP000029964"/>
    </source>
</evidence>
<sequence length="383" mass="43311">MAIENRGPELQAVAYILVTFSLITTVLRCYVRIFKVKIAYAIYVSFVLAGVHYGTGRHYWDLETPNIQLALKQWWFCYLFYCLTMIPTKISIGYFLLRIPNRRIDVYIIYTVMVITIITGIVFFFLTIFQCKPISFFWNKDQDGSCISIDIIIIFTYLYSVCSVICDFTFALLPIVIVWKLKMSMRSKLILVPILAMACVASAAVLVRFPYVKDFKNPDFLYATIDIAIWSTAEGGLGITAGNLATLRPLVQSMGNCFGLTQSGQTQLSDMEISQRPRPADPGKPLSRPRASLRKAFSPGSPPKRPDSEWGLGMDSPPQRASHEGQDDFKLSTIAHHGRDRDGSGHGSEDELRPQNDMTLQDWRNNKQGIVKMQTITVTEERA</sequence>
<evidence type="ECO:0000256" key="2">
    <source>
        <dbReference type="ARBA" id="ARBA00022692"/>
    </source>
</evidence>
<dbReference type="Proteomes" id="UP000029964">
    <property type="component" value="Unassembled WGS sequence"/>
</dbReference>
<evidence type="ECO:0000256" key="1">
    <source>
        <dbReference type="ARBA" id="ARBA00004141"/>
    </source>
</evidence>
<name>A0A086STL4_HAPC1</name>
<protein>
    <recommendedName>
        <fullName evidence="8">Rhodopsin domain-containing protein</fullName>
    </recommendedName>
</protein>
<feature type="transmembrane region" description="Helical" evidence="7">
    <location>
        <begin position="38"/>
        <end position="55"/>
    </location>
</feature>
<evidence type="ECO:0000259" key="8">
    <source>
        <dbReference type="Pfam" id="PF20684"/>
    </source>
</evidence>
<evidence type="ECO:0000256" key="3">
    <source>
        <dbReference type="ARBA" id="ARBA00022989"/>
    </source>
</evidence>
<organism evidence="9 10">
    <name type="scientific">Hapsidospora chrysogenum (strain ATCC 11550 / CBS 779.69 / DSM 880 / IAM 14645 / JCM 23072 / IMI 49137)</name>
    <name type="common">Acremonium chrysogenum</name>
    <dbReference type="NCBI Taxonomy" id="857340"/>
    <lineage>
        <taxon>Eukaryota</taxon>
        <taxon>Fungi</taxon>
        <taxon>Dikarya</taxon>
        <taxon>Ascomycota</taxon>
        <taxon>Pezizomycotina</taxon>
        <taxon>Sordariomycetes</taxon>
        <taxon>Hypocreomycetidae</taxon>
        <taxon>Hypocreales</taxon>
        <taxon>Bionectriaceae</taxon>
        <taxon>Hapsidospora</taxon>
    </lineage>
</organism>
<dbReference type="PANTHER" id="PTHR33048:SF96">
    <property type="entry name" value="INTEGRAL MEMBRANE PROTEIN"/>
    <property type="match status" value="1"/>
</dbReference>
<dbReference type="HOGENOM" id="CLU_028200_3_4_1"/>
<evidence type="ECO:0000256" key="6">
    <source>
        <dbReference type="SAM" id="MobiDB-lite"/>
    </source>
</evidence>
<keyword evidence="10" id="KW-1185">Reference proteome</keyword>
<feature type="transmembrane region" description="Helical" evidence="7">
    <location>
        <begin position="75"/>
        <end position="96"/>
    </location>
</feature>
<comment type="subcellular location">
    <subcellularLocation>
        <location evidence="1">Membrane</location>
        <topology evidence="1">Multi-pass membrane protein</topology>
    </subcellularLocation>
</comment>
<dbReference type="GO" id="GO:0016020">
    <property type="term" value="C:membrane"/>
    <property type="evidence" value="ECO:0007669"/>
    <property type="project" value="UniProtKB-SubCell"/>
</dbReference>
<keyword evidence="3 7" id="KW-1133">Transmembrane helix</keyword>
<reference evidence="10" key="1">
    <citation type="journal article" date="2014" name="Genome Announc.">
        <title>Genome sequence and annotation of Acremonium chrysogenum, producer of the beta-lactam antibiotic cephalosporin C.</title>
        <authorList>
            <person name="Terfehr D."/>
            <person name="Dahlmann T.A."/>
            <person name="Specht T."/>
            <person name="Zadra I."/>
            <person name="Kuernsteiner H."/>
            <person name="Kueck U."/>
        </authorList>
    </citation>
    <scope>NUCLEOTIDE SEQUENCE [LARGE SCALE GENOMIC DNA]</scope>
    <source>
        <strain evidence="10">ATCC 11550 / CBS 779.69 / DSM 880 / IAM 14645 / JCM 23072 / IMI 49137</strain>
    </source>
</reference>
<feature type="domain" description="Rhodopsin" evidence="8">
    <location>
        <begin position="39"/>
        <end position="252"/>
    </location>
</feature>
<dbReference type="AlphaFoldDB" id="A0A086STL4"/>
<feature type="transmembrane region" description="Helical" evidence="7">
    <location>
        <begin position="189"/>
        <end position="211"/>
    </location>
</feature>